<evidence type="ECO:0000313" key="2">
    <source>
        <dbReference type="Proteomes" id="UP000824469"/>
    </source>
</evidence>
<accession>A0AA38GWV1</accession>
<sequence>MPTTRMGSRRLGADIFRGDNPLLKDNLMVDHSGGELDSPHMNIERPPTNFDDYIIQNKLK</sequence>
<proteinExistence type="predicted"/>
<dbReference type="EMBL" id="JAHRHJ020000001">
    <property type="protein sequence ID" value="KAH9330999.1"/>
    <property type="molecule type" value="Genomic_DNA"/>
</dbReference>
<keyword evidence="2" id="KW-1185">Reference proteome</keyword>
<dbReference type="Proteomes" id="UP000824469">
    <property type="component" value="Unassembled WGS sequence"/>
</dbReference>
<reference evidence="1 2" key="1">
    <citation type="journal article" date="2021" name="Nat. Plants">
        <title>The Taxus genome provides insights into paclitaxel biosynthesis.</title>
        <authorList>
            <person name="Xiong X."/>
            <person name="Gou J."/>
            <person name="Liao Q."/>
            <person name="Li Y."/>
            <person name="Zhou Q."/>
            <person name="Bi G."/>
            <person name="Li C."/>
            <person name="Du R."/>
            <person name="Wang X."/>
            <person name="Sun T."/>
            <person name="Guo L."/>
            <person name="Liang H."/>
            <person name="Lu P."/>
            <person name="Wu Y."/>
            <person name="Zhang Z."/>
            <person name="Ro D.K."/>
            <person name="Shang Y."/>
            <person name="Huang S."/>
            <person name="Yan J."/>
        </authorList>
    </citation>
    <scope>NUCLEOTIDE SEQUENCE [LARGE SCALE GENOMIC DNA]</scope>
    <source>
        <strain evidence="1">Ta-2019</strain>
    </source>
</reference>
<comment type="caution">
    <text evidence="1">The sequence shown here is derived from an EMBL/GenBank/DDBJ whole genome shotgun (WGS) entry which is preliminary data.</text>
</comment>
<organism evidence="1 2">
    <name type="scientific">Taxus chinensis</name>
    <name type="common">Chinese yew</name>
    <name type="synonym">Taxus wallichiana var. chinensis</name>
    <dbReference type="NCBI Taxonomy" id="29808"/>
    <lineage>
        <taxon>Eukaryota</taxon>
        <taxon>Viridiplantae</taxon>
        <taxon>Streptophyta</taxon>
        <taxon>Embryophyta</taxon>
        <taxon>Tracheophyta</taxon>
        <taxon>Spermatophyta</taxon>
        <taxon>Pinopsida</taxon>
        <taxon>Pinidae</taxon>
        <taxon>Conifers II</taxon>
        <taxon>Cupressales</taxon>
        <taxon>Taxaceae</taxon>
        <taxon>Taxus</taxon>
    </lineage>
</organism>
<dbReference type="AlphaFoldDB" id="A0AA38GWV1"/>
<protein>
    <submittedName>
        <fullName evidence="1">Uncharacterized protein</fullName>
    </submittedName>
</protein>
<feature type="non-terminal residue" evidence="1">
    <location>
        <position position="60"/>
    </location>
</feature>
<gene>
    <name evidence="1" type="ORF">KI387_003107</name>
</gene>
<evidence type="ECO:0000313" key="1">
    <source>
        <dbReference type="EMBL" id="KAH9330999.1"/>
    </source>
</evidence>
<name>A0AA38GWV1_TAXCH</name>